<feature type="binding site" evidence="7">
    <location>
        <begin position="60"/>
        <end position="69"/>
    </location>
    <ligand>
        <name>substrate</name>
    </ligand>
</feature>
<feature type="binding site" evidence="7">
    <location>
        <position position="190"/>
    </location>
    <ligand>
        <name>substrate</name>
    </ligand>
</feature>
<evidence type="ECO:0000256" key="5">
    <source>
        <dbReference type="ARBA" id="ARBA00023239"/>
    </source>
</evidence>
<dbReference type="InterPro" id="IPR013785">
    <property type="entry name" value="Aldolase_TIM"/>
</dbReference>
<sequence length="233" mass="24827">MNDPKIIVALDFPSEAPALALVDTLDPALCRLKVGKELFTRSGPALVRSLQDRGFEVFLDLKFHDIPNTTSAAVAAAADLGVWMVNVHASGGARMMEACRTRLDAYGEKRPLLIAVTVLTSMAAEDLQGIGIAVTPEQQVARLAQLTADCGLDGVVCSAQEAPQLKRDQGSDFTLVTPGIRPQSAAKGDQQRVMTPTAALQAGSDYLVIGRPITQAKDPLEALQAIHRECRAL</sequence>
<name>A0ABU3VYA0_9GAMM</name>
<dbReference type="SMART" id="SM00934">
    <property type="entry name" value="OMPdecase"/>
    <property type="match status" value="1"/>
</dbReference>
<dbReference type="InterPro" id="IPR047596">
    <property type="entry name" value="OMPdecase_bac"/>
</dbReference>
<evidence type="ECO:0000259" key="9">
    <source>
        <dbReference type="SMART" id="SM00934"/>
    </source>
</evidence>
<gene>
    <name evidence="7 10" type="primary">pyrF</name>
    <name evidence="10" type="ORF">RYS15_11240</name>
</gene>
<dbReference type="HAMAP" id="MF_01200_B">
    <property type="entry name" value="OMPdecase_type1_B"/>
    <property type="match status" value="1"/>
</dbReference>
<dbReference type="GO" id="GO:0004590">
    <property type="term" value="F:orotidine-5'-phosphate decarboxylase activity"/>
    <property type="evidence" value="ECO:0007669"/>
    <property type="project" value="UniProtKB-EC"/>
</dbReference>
<dbReference type="SUPFAM" id="SSF51366">
    <property type="entry name" value="Ribulose-phoshate binding barrel"/>
    <property type="match status" value="1"/>
</dbReference>
<dbReference type="PANTHER" id="PTHR32119">
    <property type="entry name" value="OROTIDINE 5'-PHOSPHATE DECARBOXYLASE"/>
    <property type="match status" value="1"/>
</dbReference>
<evidence type="ECO:0000256" key="6">
    <source>
        <dbReference type="ARBA" id="ARBA00049157"/>
    </source>
</evidence>
<feature type="binding site" evidence="7">
    <location>
        <position position="33"/>
    </location>
    <ligand>
        <name>substrate</name>
    </ligand>
</feature>
<keyword evidence="11" id="KW-1185">Reference proteome</keyword>
<dbReference type="Proteomes" id="UP001269819">
    <property type="component" value="Unassembled WGS sequence"/>
</dbReference>
<feature type="binding site" evidence="7">
    <location>
        <position position="181"/>
    </location>
    <ligand>
        <name>substrate</name>
    </ligand>
</feature>
<accession>A0ABU3VYA0</accession>
<comment type="caution">
    <text evidence="10">The sequence shown here is derived from an EMBL/GenBank/DDBJ whole genome shotgun (WGS) entry which is preliminary data.</text>
</comment>
<comment type="similarity">
    <text evidence="7">Belongs to the OMP decarboxylase family. Type 1 subfamily.</text>
</comment>
<keyword evidence="5 7" id="KW-0456">Lyase</keyword>
<evidence type="ECO:0000256" key="8">
    <source>
        <dbReference type="RuleBase" id="RU000512"/>
    </source>
</evidence>
<comment type="catalytic activity">
    <reaction evidence="6 7 8">
        <text>orotidine 5'-phosphate + H(+) = UMP + CO2</text>
        <dbReference type="Rhea" id="RHEA:11596"/>
        <dbReference type="ChEBI" id="CHEBI:15378"/>
        <dbReference type="ChEBI" id="CHEBI:16526"/>
        <dbReference type="ChEBI" id="CHEBI:57538"/>
        <dbReference type="ChEBI" id="CHEBI:57865"/>
        <dbReference type="EC" id="4.1.1.23"/>
    </reaction>
</comment>
<dbReference type="EC" id="4.1.1.23" evidence="7"/>
<feature type="binding site" evidence="7">
    <location>
        <position position="120"/>
    </location>
    <ligand>
        <name>substrate</name>
    </ligand>
</feature>
<dbReference type="InterPro" id="IPR001754">
    <property type="entry name" value="OMPdeCOase_dom"/>
</dbReference>
<comment type="pathway">
    <text evidence="2 7 8">Pyrimidine metabolism; UMP biosynthesis via de novo pathway; UMP from orotate: step 2/2.</text>
</comment>
<keyword evidence="4 7" id="KW-0665">Pyrimidine biosynthesis</keyword>
<dbReference type="InterPro" id="IPR011060">
    <property type="entry name" value="RibuloseP-bd_barrel"/>
</dbReference>
<dbReference type="InterPro" id="IPR014732">
    <property type="entry name" value="OMPdecase"/>
</dbReference>
<evidence type="ECO:0000256" key="2">
    <source>
        <dbReference type="ARBA" id="ARBA00004861"/>
    </source>
</evidence>
<dbReference type="EMBL" id="JAWIIJ010000007">
    <property type="protein sequence ID" value="MDV2079268.1"/>
    <property type="molecule type" value="Genomic_DNA"/>
</dbReference>
<comment type="subunit">
    <text evidence="7">Homodimer.</text>
</comment>
<dbReference type="PANTHER" id="PTHR32119:SF2">
    <property type="entry name" value="OROTIDINE 5'-PHOSPHATE DECARBOXYLASE"/>
    <property type="match status" value="1"/>
</dbReference>
<dbReference type="PROSITE" id="PS00156">
    <property type="entry name" value="OMPDECASE"/>
    <property type="match status" value="1"/>
</dbReference>
<evidence type="ECO:0000256" key="1">
    <source>
        <dbReference type="ARBA" id="ARBA00002356"/>
    </source>
</evidence>
<feature type="binding site" evidence="7">
    <location>
        <position position="11"/>
    </location>
    <ligand>
        <name>substrate</name>
    </ligand>
</feature>
<dbReference type="CDD" id="cd04725">
    <property type="entry name" value="OMP_decarboxylase_like"/>
    <property type="match status" value="1"/>
</dbReference>
<dbReference type="InterPro" id="IPR018089">
    <property type="entry name" value="OMPdecase_AS"/>
</dbReference>
<keyword evidence="3 7" id="KW-0210">Decarboxylase</keyword>
<feature type="domain" description="Orotidine 5'-phosphate decarboxylase" evidence="9">
    <location>
        <begin position="5"/>
        <end position="226"/>
    </location>
</feature>
<protein>
    <recommendedName>
        <fullName evidence="7">Orotidine 5'-phosphate decarboxylase</fullName>
        <ecNumber evidence="7">4.1.1.23</ecNumber>
    </recommendedName>
    <alternativeName>
        <fullName evidence="7">OMP decarboxylase</fullName>
        <shortName evidence="7">OMPDCase</shortName>
        <shortName evidence="7">OMPdecase</shortName>
    </alternativeName>
</protein>
<dbReference type="NCBIfam" id="NF001273">
    <property type="entry name" value="PRK00230.1"/>
    <property type="match status" value="1"/>
</dbReference>
<evidence type="ECO:0000256" key="4">
    <source>
        <dbReference type="ARBA" id="ARBA00022975"/>
    </source>
</evidence>
<feature type="active site" description="Proton donor" evidence="7">
    <location>
        <position position="62"/>
    </location>
</feature>
<dbReference type="NCBIfam" id="TIGR01740">
    <property type="entry name" value="pyrF"/>
    <property type="match status" value="1"/>
</dbReference>
<dbReference type="NCBIfam" id="NF010386">
    <property type="entry name" value="PRK13813.1"/>
    <property type="match status" value="1"/>
</dbReference>
<reference evidence="10 11" key="1">
    <citation type="submission" date="2023-10" db="EMBL/GenBank/DDBJ databases">
        <title>Characteristics and mechanism of a salt-tolerant marine origin heterotrophic nitrifying- aerobic denitrifying bacteria Marinobacter xestospongiae HN1.</title>
        <authorList>
            <person name="Qi R."/>
        </authorList>
    </citation>
    <scope>NUCLEOTIDE SEQUENCE [LARGE SCALE GENOMIC DNA]</scope>
    <source>
        <strain evidence="10 11">HN1</strain>
    </source>
</reference>
<evidence type="ECO:0000256" key="7">
    <source>
        <dbReference type="HAMAP-Rule" id="MF_01200"/>
    </source>
</evidence>
<feature type="binding site" evidence="7">
    <location>
        <position position="211"/>
    </location>
    <ligand>
        <name>substrate</name>
    </ligand>
</feature>
<comment type="function">
    <text evidence="1 7">Catalyzes the decarboxylation of orotidine 5'-monophosphate (OMP) to uridine 5'-monophosphate (UMP).</text>
</comment>
<evidence type="ECO:0000256" key="3">
    <source>
        <dbReference type="ARBA" id="ARBA00022793"/>
    </source>
</evidence>
<feature type="binding site" evidence="7">
    <location>
        <position position="210"/>
    </location>
    <ligand>
        <name>substrate</name>
    </ligand>
</feature>
<evidence type="ECO:0000313" key="11">
    <source>
        <dbReference type="Proteomes" id="UP001269819"/>
    </source>
</evidence>
<proteinExistence type="inferred from homology"/>
<dbReference type="RefSeq" id="WP_227171438.1">
    <property type="nucleotide sequence ID" value="NZ_JAWIIJ010000007.1"/>
</dbReference>
<dbReference type="Gene3D" id="3.20.20.70">
    <property type="entry name" value="Aldolase class I"/>
    <property type="match status" value="1"/>
</dbReference>
<evidence type="ECO:0000313" key="10">
    <source>
        <dbReference type="EMBL" id="MDV2079268.1"/>
    </source>
</evidence>
<dbReference type="Pfam" id="PF00215">
    <property type="entry name" value="OMPdecase"/>
    <property type="match status" value="1"/>
</dbReference>
<organism evidence="10 11">
    <name type="scientific">Marinobacter xestospongiae</name>
    <dbReference type="NCBI Taxonomy" id="994319"/>
    <lineage>
        <taxon>Bacteria</taxon>
        <taxon>Pseudomonadati</taxon>
        <taxon>Pseudomonadota</taxon>
        <taxon>Gammaproteobacteria</taxon>
        <taxon>Pseudomonadales</taxon>
        <taxon>Marinobacteraceae</taxon>
        <taxon>Marinobacter</taxon>
    </lineage>
</organism>